<comment type="similarity">
    <text evidence="3">Belongs to the glycosyl hydrolase 5 (cellulase A) family.</text>
</comment>
<evidence type="ECO:0000256" key="3">
    <source>
        <dbReference type="RuleBase" id="RU361153"/>
    </source>
</evidence>
<dbReference type="PATRIC" id="fig|1354251.4.peg.3216"/>
<dbReference type="GO" id="GO:0004553">
    <property type="term" value="F:hydrolase activity, hydrolyzing O-glycosyl compounds"/>
    <property type="evidence" value="ECO:0007669"/>
    <property type="project" value="InterPro"/>
</dbReference>
<evidence type="ECO:0000259" key="5">
    <source>
        <dbReference type="Pfam" id="PF00150"/>
    </source>
</evidence>
<keyword evidence="1 3" id="KW-0378">Hydrolase</keyword>
<dbReference type="InterPro" id="IPR017853">
    <property type="entry name" value="GH"/>
</dbReference>
<dbReference type="AlphaFoldDB" id="A0A1B7IJB6"/>
<dbReference type="EMBL" id="LXER01000029">
    <property type="protein sequence ID" value="OAT29589.1"/>
    <property type="molecule type" value="Genomic_DNA"/>
</dbReference>
<proteinExistence type="inferred from homology"/>
<feature type="region of interest" description="Disordered" evidence="4">
    <location>
        <begin position="111"/>
        <end position="131"/>
    </location>
</feature>
<accession>A0A1B7IJB6</accession>
<dbReference type="RefSeq" id="WP_064560858.1">
    <property type="nucleotide sequence ID" value="NZ_LXER01000029.1"/>
</dbReference>
<feature type="domain" description="Glycoside hydrolase family 5" evidence="5">
    <location>
        <begin position="54"/>
        <end position="295"/>
    </location>
</feature>
<comment type="caution">
    <text evidence="6">The sequence shown here is derived from an EMBL/GenBank/DDBJ whole genome shotgun (WGS) entry which is preliminary data.</text>
</comment>
<keyword evidence="2 3" id="KW-0326">Glycosidase</keyword>
<evidence type="ECO:0000256" key="1">
    <source>
        <dbReference type="ARBA" id="ARBA00022801"/>
    </source>
</evidence>
<dbReference type="Proteomes" id="UP000078410">
    <property type="component" value="Unassembled WGS sequence"/>
</dbReference>
<gene>
    <name evidence="6" type="ORF">M975_3124</name>
</gene>
<dbReference type="GO" id="GO:0000272">
    <property type="term" value="P:polysaccharide catabolic process"/>
    <property type="evidence" value="ECO:0007669"/>
    <property type="project" value="InterPro"/>
</dbReference>
<dbReference type="SUPFAM" id="SSF51445">
    <property type="entry name" value="(Trans)glycosidases"/>
    <property type="match status" value="1"/>
</dbReference>
<evidence type="ECO:0000256" key="4">
    <source>
        <dbReference type="SAM" id="MobiDB-lite"/>
    </source>
</evidence>
<dbReference type="OrthoDB" id="9774262at2"/>
<evidence type="ECO:0000313" key="6">
    <source>
        <dbReference type="EMBL" id="OAT29589.1"/>
    </source>
</evidence>
<keyword evidence="7" id="KW-1185">Reference proteome</keyword>
<reference evidence="6 7" key="1">
    <citation type="submission" date="2016-04" db="EMBL/GenBank/DDBJ databases">
        <title>ATOL: Assembling a taxonomically balanced genome-scale reconstruction of the evolutionary history of the Enterobacteriaceae.</title>
        <authorList>
            <person name="Plunkett G.III."/>
            <person name="Neeno-Eckwall E.C."/>
            <person name="Glasner J.D."/>
            <person name="Perna N.T."/>
        </authorList>
    </citation>
    <scope>NUCLEOTIDE SEQUENCE [LARGE SCALE GENOMIC DNA]</scope>
    <source>
        <strain evidence="6 7">ATCC 51605</strain>
    </source>
</reference>
<dbReference type="InterPro" id="IPR001547">
    <property type="entry name" value="Glyco_hydro_5"/>
</dbReference>
<dbReference type="Pfam" id="PF00150">
    <property type="entry name" value="Cellulase"/>
    <property type="match status" value="1"/>
</dbReference>
<sequence>MRTQWSKQQAAEWHNNQGWICGFNYLPRSAVNWTELWQRETFDAETIEQELGWAQEIGYNQLRINLPFIVWRHDRDGLLARIDQFLNIAQRHNIKVMLTLMDDCGFSGDEPFLGPQKAPEPGKHNSQAAASPGREIVCNRDMWPDLERYVRDIVRHFRTDSRIAIWDLYNEPGNRGTFATGLEETQFDEKLERFALELLPLIFAWARGEDPLQPLTVGAWHISQDLDQPASEHFAHPIDIAAAQLSDVLSFHAYLATPKMLQVLRFWQKFERPVLCTEWLARHVGCVMEEQLPLFAALNVGCYQWGLVRGKTQTTLPWPSVRKSGVDYAHLWFHDVLDEYGIPFRHSEMALVRRLTRR</sequence>
<organism evidence="6 7">
    <name type="scientific">Buttiauxella brennerae ATCC 51605</name>
    <dbReference type="NCBI Taxonomy" id="1354251"/>
    <lineage>
        <taxon>Bacteria</taxon>
        <taxon>Pseudomonadati</taxon>
        <taxon>Pseudomonadota</taxon>
        <taxon>Gammaproteobacteria</taxon>
        <taxon>Enterobacterales</taxon>
        <taxon>Enterobacteriaceae</taxon>
        <taxon>Buttiauxella</taxon>
    </lineage>
</organism>
<protein>
    <recommendedName>
        <fullName evidence="5">Glycoside hydrolase family 5 domain-containing protein</fullName>
    </recommendedName>
</protein>
<evidence type="ECO:0000313" key="7">
    <source>
        <dbReference type="Proteomes" id="UP000078410"/>
    </source>
</evidence>
<evidence type="ECO:0000256" key="2">
    <source>
        <dbReference type="ARBA" id="ARBA00023295"/>
    </source>
</evidence>
<name>A0A1B7IJB6_9ENTR</name>
<dbReference type="Gene3D" id="3.20.20.80">
    <property type="entry name" value="Glycosidases"/>
    <property type="match status" value="1"/>
</dbReference>